<sequence>MEKKEYGHSATFNVIDLSPSISSMDNPNLRINYFPEGESNVNSRKQEEQGKDTKHEETEAL</sequence>
<feature type="region of interest" description="Disordered" evidence="1">
    <location>
        <begin position="18"/>
        <end position="61"/>
    </location>
</feature>
<dbReference type="EMBL" id="QJKJ01002449">
    <property type="protein sequence ID" value="RDY02853.1"/>
    <property type="molecule type" value="Genomic_DNA"/>
</dbReference>
<dbReference type="AlphaFoldDB" id="A0A371HJ86"/>
<proteinExistence type="predicted"/>
<evidence type="ECO:0000256" key="1">
    <source>
        <dbReference type="SAM" id="MobiDB-lite"/>
    </source>
</evidence>
<gene>
    <name evidence="2" type="ORF">CR513_13653</name>
</gene>
<keyword evidence="3" id="KW-1185">Reference proteome</keyword>
<protein>
    <submittedName>
        <fullName evidence="2">Uncharacterized protein</fullName>
    </submittedName>
</protein>
<dbReference type="Proteomes" id="UP000257109">
    <property type="component" value="Unassembled WGS sequence"/>
</dbReference>
<name>A0A371HJ86_MUCPR</name>
<feature type="non-terminal residue" evidence="2">
    <location>
        <position position="1"/>
    </location>
</feature>
<comment type="caution">
    <text evidence="2">The sequence shown here is derived from an EMBL/GenBank/DDBJ whole genome shotgun (WGS) entry which is preliminary data.</text>
</comment>
<organism evidence="2 3">
    <name type="scientific">Mucuna pruriens</name>
    <name type="common">Velvet bean</name>
    <name type="synonym">Dolichos pruriens</name>
    <dbReference type="NCBI Taxonomy" id="157652"/>
    <lineage>
        <taxon>Eukaryota</taxon>
        <taxon>Viridiplantae</taxon>
        <taxon>Streptophyta</taxon>
        <taxon>Embryophyta</taxon>
        <taxon>Tracheophyta</taxon>
        <taxon>Spermatophyta</taxon>
        <taxon>Magnoliopsida</taxon>
        <taxon>eudicotyledons</taxon>
        <taxon>Gunneridae</taxon>
        <taxon>Pentapetalae</taxon>
        <taxon>rosids</taxon>
        <taxon>fabids</taxon>
        <taxon>Fabales</taxon>
        <taxon>Fabaceae</taxon>
        <taxon>Papilionoideae</taxon>
        <taxon>50 kb inversion clade</taxon>
        <taxon>NPAAA clade</taxon>
        <taxon>indigoferoid/millettioid clade</taxon>
        <taxon>Phaseoleae</taxon>
        <taxon>Mucuna</taxon>
    </lineage>
</organism>
<feature type="compositionally biased region" description="Basic and acidic residues" evidence="1">
    <location>
        <begin position="44"/>
        <end position="61"/>
    </location>
</feature>
<evidence type="ECO:0000313" key="3">
    <source>
        <dbReference type="Proteomes" id="UP000257109"/>
    </source>
</evidence>
<reference evidence="2" key="1">
    <citation type="submission" date="2018-05" db="EMBL/GenBank/DDBJ databases">
        <title>Draft genome of Mucuna pruriens seed.</title>
        <authorList>
            <person name="Nnadi N.E."/>
            <person name="Vos R."/>
            <person name="Hasami M.H."/>
            <person name="Devisetty U.K."/>
            <person name="Aguiy J.C."/>
        </authorList>
    </citation>
    <scope>NUCLEOTIDE SEQUENCE [LARGE SCALE GENOMIC DNA]</scope>
    <source>
        <strain evidence="2">JCA_2017</strain>
    </source>
</reference>
<accession>A0A371HJ86</accession>
<evidence type="ECO:0000313" key="2">
    <source>
        <dbReference type="EMBL" id="RDY02853.1"/>
    </source>
</evidence>